<proteinExistence type="predicted"/>
<evidence type="ECO:0008006" key="4">
    <source>
        <dbReference type="Google" id="ProtNLM"/>
    </source>
</evidence>
<feature type="chain" id="PRO_5032812857" description="DUF680 domain-containing protein" evidence="1">
    <location>
        <begin position="22"/>
        <end position="104"/>
    </location>
</feature>
<organism evidence="2 3">
    <name type="scientific">Rugamonas rivuli</name>
    <dbReference type="NCBI Taxonomy" id="2743358"/>
    <lineage>
        <taxon>Bacteria</taxon>
        <taxon>Pseudomonadati</taxon>
        <taxon>Pseudomonadota</taxon>
        <taxon>Betaproteobacteria</taxon>
        <taxon>Burkholderiales</taxon>
        <taxon>Oxalobacteraceae</taxon>
        <taxon>Telluria group</taxon>
        <taxon>Rugamonas</taxon>
    </lineage>
</organism>
<accession>A0A843SN39</accession>
<keyword evidence="1" id="KW-0732">Signal</keyword>
<dbReference type="Proteomes" id="UP000444318">
    <property type="component" value="Unassembled WGS sequence"/>
</dbReference>
<feature type="signal peptide" evidence="1">
    <location>
        <begin position="1"/>
        <end position="21"/>
    </location>
</feature>
<gene>
    <name evidence="2" type="ORF">GEV01_28300</name>
</gene>
<comment type="caution">
    <text evidence="2">The sequence shown here is derived from an EMBL/GenBank/DDBJ whole genome shotgun (WGS) entry which is preliminary data.</text>
</comment>
<dbReference type="EMBL" id="WHUF01000011">
    <property type="protein sequence ID" value="MQA23430.1"/>
    <property type="molecule type" value="Genomic_DNA"/>
</dbReference>
<reference evidence="2 3" key="1">
    <citation type="submission" date="2019-10" db="EMBL/GenBank/DDBJ databases">
        <title>Two novel species isolated from a subtropical stream in China.</title>
        <authorList>
            <person name="Lu H."/>
        </authorList>
    </citation>
    <scope>NUCLEOTIDE SEQUENCE [LARGE SCALE GENOMIC DNA]</scope>
    <source>
        <strain evidence="2 3">FT103W</strain>
    </source>
</reference>
<name>A0A843SN39_9BURK</name>
<dbReference type="AlphaFoldDB" id="A0A843SN39"/>
<evidence type="ECO:0000256" key="1">
    <source>
        <dbReference type="SAM" id="SignalP"/>
    </source>
</evidence>
<evidence type="ECO:0000313" key="3">
    <source>
        <dbReference type="Proteomes" id="UP000444318"/>
    </source>
</evidence>
<keyword evidence="3" id="KW-1185">Reference proteome</keyword>
<sequence>MKTLFKALTLVLLSAPLLAHAGNKIATGTMQVSFTVTESCNVQSAAVGATQRPAVSCQLNTPYQVKRNADKAVAAPAATTAPAAIVNAAPLRAESGAQDWTIYF</sequence>
<evidence type="ECO:0000313" key="2">
    <source>
        <dbReference type="EMBL" id="MQA23430.1"/>
    </source>
</evidence>
<protein>
    <recommendedName>
        <fullName evidence="4">DUF680 domain-containing protein</fullName>
    </recommendedName>
</protein>
<dbReference type="RefSeq" id="WP_152809417.1">
    <property type="nucleotide sequence ID" value="NZ_WHUF01000011.1"/>
</dbReference>